<feature type="transmembrane region" description="Helical" evidence="1">
    <location>
        <begin position="99"/>
        <end position="119"/>
    </location>
</feature>
<evidence type="ECO:0000256" key="1">
    <source>
        <dbReference type="SAM" id="Phobius"/>
    </source>
</evidence>
<keyword evidence="3" id="KW-1185">Reference proteome</keyword>
<dbReference type="Proteomes" id="UP000632125">
    <property type="component" value="Unassembled WGS sequence"/>
</dbReference>
<keyword evidence="1" id="KW-1133">Transmembrane helix</keyword>
<dbReference type="InterPro" id="IPR046192">
    <property type="entry name" value="DUF6220"/>
</dbReference>
<feature type="transmembrane region" description="Helical" evidence="1">
    <location>
        <begin position="12"/>
        <end position="37"/>
    </location>
</feature>
<dbReference type="RefSeq" id="WP_190865150.1">
    <property type="nucleotide sequence ID" value="NZ_JACXIY010000029.1"/>
</dbReference>
<organism evidence="2 3">
    <name type="scientific">Paenibacillus arenilitoris</name>
    <dbReference type="NCBI Taxonomy" id="2772299"/>
    <lineage>
        <taxon>Bacteria</taxon>
        <taxon>Bacillati</taxon>
        <taxon>Bacillota</taxon>
        <taxon>Bacilli</taxon>
        <taxon>Bacillales</taxon>
        <taxon>Paenibacillaceae</taxon>
        <taxon>Paenibacillus</taxon>
    </lineage>
</organism>
<feature type="transmembrane region" description="Helical" evidence="1">
    <location>
        <begin position="49"/>
        <end position="66"/>
    </location>
</feature>
<dbReference type="EMBL" id="JACXIY010000029">
    <property type="protein sequence ID" value="MBD2871394.1"/>
    <property type="molecule type" value="Genomic_DNA"/>
</dbReference>
<sequence length="133" mass="14490">MPDKTSVRLARIAYVAFAWLFTASIAVQVLIAGMALFVDSDSWASHASFARYFSFLPLLMALLAWIARMPKKVIWRSIGLFGMILGMFITAILSSRIGALSALHPVIALLLFWGSTVILRSSSKSVKSPASAI</sequence>
<protein>
    <submittedName>
        <fullName evidence="2">Uncharacterized protein</fullName>
    </submittedName>
</protein>
<name>A0A927CNR8_9BACL</name>
<feature type="transmembrane region" description="Helical" evidence="1">
    <location>
        <begin position="73"/>
        <end position="93"/>
    </location>
</feature>
<gene>
    <name evidence="2" type="ORF">IDH41_22660</name>
</gene>
<proteinExistence type="predicted"/>
<evidence type="ECO:0000313" key="2">
    <source>
        <dbReference type="EMBL" id="MBD2871394.1"/>
    </source>
</evidence>
<accession>A0A927CNR8</accession>
<comment type="caution">
    <text evidence="2">The sequence shown here is derived from an EMBL/GenBank/DDBJ whole genome shotgun (WGS) entry which is preliminary data.</text>
</comment>
<evidence type="ECO:0000313" key="3">
    <source>
        <dbReference type="Proteomes" id="UP000632125"/>
    </source>
</evidence>
<dbReference type="AlphaFoldDB" id="A0A927CNR8"/>
<keyword evidence="1" id="KW-0472">Membrane</keyword>
<dbReference type="Pfam" id="PF19728">
    <property type="entry name" value="DUF6220"/>
    <property type="match status" value="1"/>
</dbReference>
<keyword evidence="1" id="KW-0812">Transmembrane</keyword>
<reference evidence="2" key="1">
    <citation type="submission" date="2020-09" db="EMBL/GenBank/DDBJ databases">
        <title>A novel bacterium of genus Paenibacillus, isolated from South China Sea.</title>
        <authorList>
            <person name="Huang H."/>
            <person name="Mo K."/>
            <person name="Hu Y."/>
        </authorList>
    </citation>
    <scope>NUCLEOTIDE SEQUENCE</scope>
    <source>
        <strain evidence="2">IB182493</strain>
    </source>
</reference>